<name>A0A346KL18_PERPP</name>
<evidence type="ECO:0000256" key="7">
    <source>
        <dbReference type="ARBA" id="ARBA00022792"/>
    </source>
</evidence>
<evidence type="ECO:0000256" key="10">
    <source>
        <dbReference type="ARBA" id="ARBA00022989"/>
    </source>
</evidence>
<evidence type="ECO:0000256" key="9">
    <source>
        <dbReference type="ARBA" id="ARBA00022982"/>
    </source>
</evidence>
<evidence type="ECO:0000256" key="2">
    <source>
        <dbReference type="ARBA" id="ARBA00012944"/>
    </source>
</evidence>
<proteinExistence type="inferred from homology"/>
<feature type="domain" description="NADH:quinone oxidoreductase/Mrp antiporter transmembrane" evidence="17">
    <location>
        <begin position="114"/>
        <end position="386"/>
    </location>
</feature>
<keyword evidence="5" id="KW-0679">Respiratory chain</keyword>
<keyword evidence="9" id="KW-0249">Electron transport</keyword>
<organism evidence="20">
    <name type="scientific">Perumytilus purpuratus</name>
    <name type="common">Mussel</name>
    <name type="synonym">Brachidontes purpuratus</name>
    <dbReference type="NCBI Taxonomy" id="390823"/>
    <lineage>
        <taxon>Eukaryota</taxon>
        <taxon>Metazoa</taxon>
        <taxon>Spiralia</taxon>
        <taxon>Lophotrochozoa</taxon>
        <taxon>Mollusca</taxon>
        <taxon>Bivalvia</taxon>
        <taxon>Autobranchia</taxon>
        <taxon>Pteriomorphia</taxon>
        <taxon>Mytilida</taxon>
        <taxon>Mytiloidea</taxon>
        <taxon>Mytilidae</taxon>
        <taxon>Brachidontinae</taxon>
        <taxon>Perumytilus</taxon>
    </lineage>
</organism>
<dbReference type="PANTHER" id="PTHR42829">
    <property type="entry name" value="NADH-UBIQUINONE OXIDOREDUCTASE CHAIN 5"/>
    <property type="match status" value="1"/>
</dbReference>
<dbReference type="GO" id="GO:0015990">
    <property type="term" value="P:electron transport coupled proton transport"/>
    <property type="evidence" value="ECO:0007669"/>
    <property type="project" value="TreeGrafter"/>
</dbReference>
<feature type="transmembrane region" description="Helical" evidence="16">
    <location>
        <begin position="120"/>
        <end position="140"/>
    </location>
</feature>
<keyword evidence="7" id="KW-0999">Mitochondrion inner membrane</keyword>
<feature type="domain" description="NADH dehydrogenase subunit 5 C-terminal" evidence="19">
    <location>
        <begin position="398"/>
        <end position="572"/>
    </location>
</feature>
<dbReference type="EC" id="7.1.1.2" evidence="2 16"/>
<geneLocation type="mitochondrion" evidence="20"/>
<feature type="transmembrane region" description="Helical" evidence="16">
    <location>
        <begin position="462"/>
        <end position="488"/>
    </location>
</feature>
<dbReference type="GO" id="GO:0005743">
    <property type="term" value="C:mitochondrial inner membrane"/>
    <property type="evidence" value="ECO:0007669"/>
    <property type="project" value="UniProtKB-SubCell"/>
</dbReference>
<keyword evidence="14 16" id="KW-0472">Membrane</keyword>
<evidence type="ECO:0000313" key="20">
    <source>
        <dbReference type="EMBL" id="AXP84536.1"/>
    </source>
</evidence>
<protein>
    <recommendedName>
        <fullName evidence="3 16">NADH-ubiquinone oxidoreductase chain 5</fullName>
        <ecNumber evidence="2 16">7.1.1.2</ecNumber>
    </recommendedName>
</protein>
<evidence type="ECO:0000256" key="12">
    <source>
        <dbReference type="ARBA" id="ARBA00023075"/>
    </source>
</evidence>
<feature type="domain" description="NADH-Ubiquinone oxidoreductase (complex I) chain 5 N-terminal" evidence="18">
    <location>
        <begin position="54"/>
        <end position="98"/>
    </location>
</feature>
<evidence type="ECO:0000256" key="11">
    <source>
        <dbReference type="ARBA" id="ARBA00023027"/>
    </source>
</evidence>
<evidence type="ECO:0000259" key="17">
    <source>
        <dbReference type="Pfam" id="PF00361"/>
    </source>
</evidence>
<reference evidence="20" key="1">
    <citation type="journal article" date="2018" name="PeerJ">
        <title>Mitogenomics of Perumytilus purpuratus (Bivalvia: Mytilidae) and its implications for doubly uniparental inheritance of mitochondria.</title>
        <authorList>
            <person name="Smietanka B."/>
            <person name="Lubosny M."/>
            <person name="Przylucka A."/>
            <person name="Gerard K."/>
            <person name="Burzynski A."/>
        </authorList>
    </citation>
    <scope>NUCLEOTIDE SEQUENCE</scope>
    <source>
        <strain evidence="20">F-north</strain>
    </source>
</reference>
<feature type="transmembrane region" description="Helical" evidence="16">
    <location>
        <begin position="56"/>
        <end position="80"/>
    </location>
</feature>
<dbReference type="InterPro" id="IPR001516">
    <property type="entry name" value="Proton_antipo_N"/>
</dbReference>
<dbReference type="AlphaFoldDB" id="A0A346KL18"/>
<dbReference type="GO" id="GO:0003954">
    <property type="term" value="F:NADH dehydrogenase activity"/>
    <property type="evidence" value="ECO:0007669"/>
    <property type="project" value="TreeGrafter"/>
</dbReference>
<keyword evidence="11 16" id="KW-0520">NAD</keyword>
<accession>A0A346KL18</accession>
<evidence type="ECO:0000256" key="5">
    <source>
        <dbReference type="ARBA" id="ARBA00022660"/>
    </source>
</evidence>
<keyword evidence="12 16" id="KW-0830">Ubiquinone</keyword>
<evidence type="ECO:0000256" key="8">
    <source>
        <dbReference type="ARBA" id="ARBA00022967"/>
    </source>
</evidence>
<comment type="subcellular location">
    <subcellularLocation>
        <location evidence="1">Mitochondrion inner membrane</location>
        <topology evidence="1">Multi-pass membrane protein</topology>
    </subcellularLocation>
</comment>
<evidence type="ECO:0000256" key="13">
    <source>
        <dbReference type="ARBA" id="ARBA00023128"/>
    </source>
</evidence>
<feature type="transmembrane region" description="Helical" evidence="16">
    <location>
        <begin position="424"/>
        <end position="442"/>
    </location>
</feature>
<keyword evidence="10 16" id="KW-1133">Transmembrane helix</keyword>
<evidence type="ECO:0000256" key="4">
    <source>
        <dbReference type="ARBA" id="ARBA00022448"/>
    </source>
</evidence>
<feature type="transmembrane region" description="Helical" evidence="16">
    <location>
        <begin position="20"/>
        <end position="44"/>
    </location>
</feature>
<dbReference type="Pfam" id="PF00361">
    <property type="entry name" value="Proton_antipo_M"/>
    <property type="match status" value="1"/>
</dbReference>
<feature type="transmembrane region" description="Helical" evidence="16">
    <location>
        <begin position="218"/>
        <end position="237"/>
    </location>
</feature>
<comment type="catalytic activity">
    <reaction evidence="15 16">
        <text>a ubiquinone + NADH + 5 H(+)(in) = a ubiquinol + NAD(+) + 4 H(+)(out)</text>
        <dbReference type="Rhea" id="RHEA:29091"/>
        <dbReference type="Rhea" id="RHEA-COMP:9565"/>
        <dbReference type="Rhea" id="RHEA-COMP:9566"/>
        <dbReference type="ChEBI" id="CHEBI:15378"/>
        <dbReference type="ChEBI" id="CHEBI:16389"/>
        <dbReference type="ChEBI" id="CHEBI:17976"/>
        <dbReference type="ChEBI" id="CHEBI:57540"/>
        <dbReference type="ChEBI" id="CHEBI:57945"/>
        <dbReference type="EC" id="7.1.1.2"/>
    </reaction>
</comment>
<feature type="transmembrane region" description="Helical" evidence="16">
    <location>
        <begin position="286"/>
        <end position="306"/>
    </location>
</feature>
<feature type="transmembrane region" description="Helical" evidence="16">
    <location>
        <begin position="342"/>
        <end position="362"/>
    </location>
</feature>
<feature type="transmembrane region" description="Helical" evidence="16">
    <location>
        <begin position="559"/>
        <end position="580"/>
    </location>
</feature>
<comment type="similarity">
    <text evidence="16">Belongs to the complex I subunit 5 family.</text>
</comment>
<comment type="function">
    <text evidence="16">Core subunit of the mitochondrial membrane respiratory chain NADH dehydrogenase (Complex I) which catalyzes electron transfer from NADH through the respiratory chain, using ubiquinone as an electron acceptor. Essential for the catalytic activity and assembly of complex I.</text>
</comment>
<evidence type="ECO:0000256" key="15">
    <source>
        <dbReference type="ARBA" id="ARBA00049551"/>
    </source>
</evidence>
<evidence type="ECO:0000256" key="3">
    <source>
        <dbReference type="ARBA" id="ARBA00021096"/>
    </source>
</evidence>
<evidence type="ECO:0000259" key="19">
    <source>
        <dbReference type="Pfam" id="PF06455"/>
    </source>
</evidence>
<dbReference type="InterPro" id="IPR003945">
    <property type="entry name" value="NU5C-like"/>
</dbReference>
<sequence>MKLFFGNVFSSLNSSVSSLLSFFAVCFGYMMMFSCMFVSSCEVIEFELWSGYGSSIMLSLLFDEVSVIFGGVVLVISGSVSLYSKWYMDDEVFYWRFMLIIYAFVGSMLMLIFSANLISLMLGWDGLGLVSFLLVCYYQNSSSLGAAMITVLTNRVGDVLILSSIGLMSSWGDWLVYNRVIFNDLGYVGFFVVVAGMTKSAQMPFCSWLPAAMAAPTPVSSLVHSSTLVTAGVYLIIRCYPLCSDNSGSMFFLKVMSLLTLIMAGMSGSLETDFKKIIALSTLSQLSIMMFAVSVGLPMLAFFHLITHATFKALLFISAGTVIHSNKGSQDLRLLGGMWSSLPITSAIMVVASFSLCGIPFMSGFFSKDLIIEMSMMCTLDVWAYLIMLLGVSFTSLYSIRIVISVLFSMNKVMIMGMTVKESVDVVIAYFCLFFGAVFSGMMMKSHMKTFFYQNFVDSVSFVFIVFIPLYGMVWYINFMMFSNFVWYSKLTNFVSSMWNLKNLSAQPFCSESFMYGYSLVRSMDQGWLEKVGPQGVYETLMNLGQFNQKVQSSYFVKLVMFSILFFFIVFFLSFVILVVY</sequence>
<dbReference type="Pfam" id="PF06455">
    <property type="entry name" value="NADH5_C"/>
    <property type="match status" value="1"/>
</dbReference>
<keyword evidence="4 16" id="KW-0813">Transport</keyword>
<dbReference type="GO" id="GO:0008137">
    <property type="term" value="F:NADH dehydrogenase (ubiquinone) activity"/>
    <property type="evidence" value="ECO:0007669"/>
    <property type="project" value="UniProtKB-EC"/>
</dbReference>
<dbReference type="InterPro" id="IPR001750">
    <property type="entry name" value="ND/Mrp_TM"/>
</dbReference>
<feature type="transmembrane region" description="Helical" evidence="16">
    <location>
        <begin position="92"/>
        <end position="113"/>
    </location>
</feature>
<dbReference type="GO" id="GO:0042773">
    <property type="term" value="P:ATP synthesis coupled electron transport"/>
    <property type="evidence" value="ECO:0007669"/>
    <property type="project" value="InterPro"/>
</dbReference>
<evidence type="ECO:0000256" key="14">
    <source>
        <dbReference type="ARBA" id="ARBA00023136"/>
    </source>
</evidence>
<dbReference type="PRINTS" id="PR01434">
    <property type="entry name" value="NADHDHGNASE5"/>
</dbReference>
<gene>
    <name evidence="20" type="primary">ND5</name>
</gene>
<evidence type="ECO:0000259" key="18">
    <source>
        <dbReference type="Pfam" id="PF00662"/>
    </source>
</evidence>
<feature type="transmembrane region" description="Helical" evidence="16">
    <location>
        <begin position="249"/>
        <end position="266"/>
    </location>
</feature>
<dbReference type="Pfam" id="PF00662">
    <property type="entry name" value="Proton_antipo_N"/>
    <property type="match status" value="1"/>
</dbReference>
<keyword evidence="8" id="KW-1278">Translocase</keyword>
<keyword evidence="13 16" id="KW-0496">Mitochondrion</keyword>
<keyword evidence="6 16" id="KW-0812">Transmembrane</keyword>
<dbReference type="EMBL" id="MH330332">
    <property type="protein sequence ID" value="AXP84536.1"/>
    <property type="molecule type" value="Genomic_DNA"/>
</dbReference>
<dbReference type="InterPro" id="IPR010934">
    <property type="entry name" value="NADH_DH_su5_C"/>
</dbReference>
<feature type="transmembrane region" description="Helical" evidence="16">
    <location>
        <begin position="180"/>
        <end position="198"/>
    </location>
</feature>
<evidence type="ECO:0000256" key="6">
    <source>
        <dbReference type="ARBA" id="ARBA00022692"/>
    </source>
</evidence>
<feature type="transmembrane region" description="Helical" evidence="16">
    <location>
        <begin position="382"/>
        <end position="404"/>
    </location>
</feature>
<dbReference type="PROSITE" id="PS51257">
    <property type="entry name" value="PROKAR_LIPOPROTEIN"/>
    <property type="match status" value="1"/>
</dbReference>
<dbReference type="PANTHER" id="PTHR42829:SF2">
    <property type="entry name" value="NADH-UBIQUINONE OXIDOREDUCTASE CHAIN 5"/>
    <property type="match status" value="1"/>
</dbReference>
<evidence type="ECO:0000256" key="16">
    <source>
        <dbReference type="RuleBase" id="RU003404"/>
    </source>
</evidence>
<evidence type="ECO:0000256" key="1">
    <source>
        <dbReference type="ARBA" id="ARBA00004448"/>
    </source>
</evidence>